<evidence type="ECO:0000256" key="4">
    <source>
        <dbReference type="ARBA" id="ARBA00022816"/>
    </source>
</evidence>
<dbReference type="GO" id="GO:0031369">
    <property type="term" value="F:translation initiation factor binding"/>
    <property type="evidence" value="ECO:0007669"/>
    <property type="project" value="TreeGrafter"/>
</dbReference>
<comment type="subcellular location">
    <subcellularLocation>
        <location evidence="1">Nucleus</location>
        <location evidence="1">Nuclear pore complex</location>
    </subcellularLocation>
</comment>
<dbReference type="GO" id="GO:0016973">
    <property type="term" value="P:poly(A)+ mRNA export from nucleus"/>
    <property type="evidence" value="ECO:0007669"/>
    <property type="project" value="InterPro"/>
</dbReference>
<name>A0A1Y1UWX2_9FUNG</name>
<dbReference type="OrthoDB" id="420884at2759"/>
<keyword evidence="3" id="KW-0813">Transport</keyword>
<evidence type="ECO:0000256" key="9">
    <source>
        <dbReference type="ARBA" id="ARBA00026227"/>
    </source>
</evidence>
<gene>
    <name evidence="12" type="ORF">BCR36DRAFT_416264</name>
</gene>
<dbReference type="GO" id="GO:0005543">
    <property type="term" value="F:phospholipid binding"/>
    <property type="evidence" value="ECO:0007669"/>
    <property type="project" value="TreeGrafter"/>
</dbReference>
<keyword evidence="5" id="KW-0653">Protein transport</keyword>
<dbReference type="GO" id="GO:0015031">
    <property type="term" value="P:protein transport"/>
    <property type="evidence" value="ECO:0007669"/>
    <property type="project" value="UniProtKB-KW"/>
</dbReference>
<keyword evidence="13" id="KW-1185">Reference proteome</keyword>
<reference evidence="12 13" key="2">
    <citation type="submission" date="2016-08" db="EMBL/GenBank/DDBJ databases">
        <title>Pervasive Adenine N6-methylation of Active Genes in Fungi.</title>
        <authorList>
            <consortium name="DOE Joint Genome Institute"/>
            <person name="Mondo S.J."/>
            <person name="Dannebaum R.O."/>
            <person name="Kuo R.C."/>
            <person name="Labutti K."/>
            <person name="Haridas S."/>
            <person name="Kuo A."/>
            <person name="Salamov A."/>
            <person name="Ahrendt S.R."/>
            <person name="Lipzen A."/>
            <person name="Sullivan W."/>
            <person name="Andreopoulos W.B."/>
            <person name="Clum A."/>
            <person name="Lindquist E."/>
            <person name="Daum C."/>
            <person name="Ramamoorthy G.K."/>
            <person name="Gryganskyi A."/>
            <person name="Culley D."/>
            <person name="Magnuson J.K."/>
            <person name="James T.Y."/>
            <person name="O'Malley M.A."/>
            <person name="Stajich J.E."/>
            <person name="Spatafora J.W."/>
            <person name="Visel A."/>
            <person name="Grigoriev I.V."/>
        </authorList>
    </citation>
    <scope>NUCLEOTIDE SEQUENCE [LARGE SCALE GENOMIC DNA]</scope>
    <source>
        <strain evidence="13">finn</strain>
    </source>
</reference>
<evidence type="ECO:0000256" key="6">
    <source>
        <dbReference type="ARBA" id="ARBA00023010"/>
    </source>
</evidence>
<evidence type="ECO:0000256" key="10">
    <source>
        <dbReference type="ARBA" id="ARBA00029983"/>
    </source>
</evidence>
<dbReference type="GO" id="GO:0044614">
    <property type="term" value="C:nuclear pore cytoplasmic filaments"/>
    <property type="evidence" value="ECO:0007669"/>
    <property type="project" value="TreeGrafter"/>
</dbReference>
<evidence type="ECO:0000256" key="3">
    <source>
        <dbReference type="ARBA" id="ARBA00022448"/>
    </source>
</evidence>
<dbReference type="EMBL" id="MCFH01000070">
    <property type="protein sequence ID" value="ORX42133.1"/>
    <property type="molecule type" value="Genomic_DNA"/>
</dbReference>
<evidence type="ECO:0000256" key="7">
    <source>
        <dbReference type="ARBA" id="ARBA00023132"/>
    </source>
</evidence>
<dbReference type="PANTHER" id="PTHR12960:SF0">
    <property type="entry name" value="MRNA EXPORT FACTOR GLE1"/>
    <property type="match status" value="1"/>
</dbReference>
<dbReference type="AlphaFoldDB" id="A0A1Y1UWX2"/>
<dbReference type="PANTHER" id="PTHR12960">
    <property type="entry name" value="GLE-1-RELATED"/>
    <property type="match status" value="1"/>
</dbReference>
<dbReference type="GO" id="GO:0005737">
    <property type="term" value="C:cytoplasm"/>
    <property type="evidence" value="ECO:0007669"/>
    <property type="project" value="TreeGrafter"/>
</dbReference>
<evidence type="ECO:0000313" key="12">
    <source>
        <dbReference type="EMBL" id="ORX42133.1"/>
    </source>
</evidence>
<evidence type="ECO:0000256" key="2">
    <source>
        <dbReference type="ARBA" id="ARBA00011056"/>
    </source>
</evidence>
<sequence>MGTIGLFSDDSSDSEVEVQTKIIEKRTSERKVIKTYKHKNINKRHTVPSIKHTKHVKSKDFSTCSIKLPVNPIIKEIRKTQYINGWRRLSNNIEKESWYEANFKIKEFEDKSIIVKPSINESLQKEIEKTQKNLNKLTLWGKTIREKETQKMNKSNDLMNKEIEECIKYKKQQEELIEKKKKEEQEKKLKEEKEKKEQELQRQKKLEQEKLEKEKALKQKQEQEAKLKEQQEIIKKEEQNRKAAANDTLNSFGNQKAIEEAQLYIDEIKKIKSDIRPAVKENKTWKNQTFKLKMKITTRVGQITNTRESVNEISNALNDVLNQGKQISNEAYYWLMDFLGKAIMKQSEKEVSLNKSMAFPMAQIINIIFDNHESFFKIFMGRLYKKCIYLIPRYGYKTKDKTDEQCLKEIGYKKTSDGMEKESRYNERMEGMISLFSALIQTTNKSGNSKLDMKTGWSWLARILNMPPRQITSLALITFLEIAGNEMINVYGRQMHKILKFIMNVYIPMAPKESIAATTRLKLFIEEYNKKGGRIDPPKGKNFN</sequence>
<comment type="caution">
    <text evidence="12">The sequence shown here is derived from an EMBL/GenBank/DDBJ whole genome shotgun (WGS) entry which is preliminary data.</text>
</comment>
<proteinExistence type="inferred from homology"/>
<reference evidence="12 13" key="1">
    <citation type="submission" date="2016-08" db="EMBL/GenBank/DDBJ databases">
        <title>Genomes of anaerobic fungi encode conserved fungal cellulosomes for biomass hydrolysis.</title>
        <authorList>
            <consortium name="DOE Joint Genome Institute"/>
            <person name="Haitjema C.H."/>
            <person name="Gilmore S.P."/>
            <person name="Henske J.K."/>
            <person name="Solomon K.V."/>
            <person name="De Groot R."/>
            <person name="Kuo A."/>
            <person name="Mondo S.J."/>
            <person name="Salamov A.A."/>
            <person name="Labutti K."/>
            <person name="Zhao Z."/>
            <person name="Chiniquy J."/>
            <person name="Barry K."/>
            <person name="Brewer H.M."/>
            <person name="Purvine S.O."/>
            <person name="Wright A.T."/>
            <person name="Boxma B."/>
            <person name="Van Alen T."/>
            <person name="Hackstein J.H."/>
            <person name="Baker S.E."/>
            <person name="Grigoriev I.V."/>
            <person name="O'Malley M.A."/>
        </authorList>
    </citation>
    <scope>NUCLEOTIDE SEQUENCE [LARGE SCALE GENOMIC DNA]</scope>
    <source>
        <strain evidence="13">finn</strain>
    </source>
</reference>
<evidence type="ECO:0000256" key="8">
    <source>
        <dbReference type="ARBA" id="ARBA00023242"/>
    </source>
</evidence>
<dbReference type="Pfam" id="PF07817">
    <property type="entry name" value="GLE1"/>
    <property type="match status" value="1"/>
</dbReference>
<dbReference type="Gene3D" id="1.25.40.510">
    <property type="entry name" value="GLE1-like"/>
    <property type="match status" value="1"/>
</dbReference>
<evidence type="ECO:0000256" key="5">
    <source>
        <dbReference type="ARBA" id="ARBA00022927"/>
    </source>
</evidence>
<organism evidence="12 13">
    <name type="scientific">Piromyces finnis</name>
    <dbReference type="NCBI Taxonomy" id="1754191"/>
    <lineage>
        <taxon>Eukaryota</taxon>
        <taxon>Fungi</taxon>
        <taxon>Fungi incertae sedis</taxon>
        <taxon>Chytridiomycota</taxon>
        <taxon>Chytridiomycota incertae sedis</taxon>
        <taxon>Neocallimastigomycetes</taxon>
        <taxon>Neocallimastigales</taxon>
        <taxon>Neocallimastigaceae</taxon>
        <taxon>Piromyces</taxon>
    </lineage>
</organism>
<accession>A0A1Y1UWX2</accession>
<keyword evidence="8" id="KW-0539">Nucleus</keyword>
<evidence type="ECO:0000256" key="1">
    <source>
        <dbReference type="ARBA" id="ARBA00004567"/>
    </source>
</evidence>
<dbReference type="InterPro" id="IPR038506">
    <property type="entry name" value="GLE1-like_sf"/>
</dbReference>
<keyword evidence="7" id="KW-0906">Nuclear pore complex</keyword>
<feature type="coiled-coil region" evidence="11">
    <location>
        <begin position="120"/>
        <end position="274"/>
    </location>
</feature>
<dbReference type="GO" id="GO:0000822">
    <property type="term" value="F:inositol hexakisphosphate binding"/>
    <property type="evidence" value="ECO:0007669"/>
    <property type="project" value="TreeGrafter"/>
</dbReference>
<evidence type="ECO:0000313" key="13">
    <source>
        <dbReference type="Proteomes" id="UP000193719"/>
    </source>
</evidence>
<keyword evidence="4" id="KW-0509">mRNA transport</keyword>
<keyword evidence="11" id="KW-0175">Coiled coil</keyword>
<dbReference type="STRING" id="1754191.A0A1Y1UWX2"/>
<dbReference type="Proteomes" id="UP000193719">
    <property type="component" value="Unassembled WGS sequence"/>
</dbReference>
<dbReference type="InterPro" id="IPR012476">
    <property type="entry name" value="GLE1"/>
</dbReference>
<comment type="similarity">
    <text evidence="2">Belongs to the GLE1 family.</text>
</comment>
<keyword evidence="6" id="KW-0811">Translocation</keyword>
<evidence type="ECO:0000256" key="11">
    <source>
        <dbReference type="SAM" id="Coils"/>
    </source>
</evidence>
<protein>
    <recommendedName>
        <fullName evidence="9">mRNA export factor GLE1</fullName>
    </recommendedName>
    <alternativeName>
        <fullName evidence="10">Nucleoporin GLE1</fullName>
    </alternativeName>
</protein>